<dbReference type="PANTHER" id="PTHR19446">
    <property type="entry name" value="REVERSE TRANSCRIPTASES"/>
    <property type="match status" value="1"/>
</dbReference>
<evidence type="ECO:0000313" key="4">
    <source>
        <dbReference type="EMBL" id="GBG74199.1"/>
    </source>
</evidence>
<accession>A0A388KVW1</accession>
<dbReference type="STRING" id="69332.A0A388KVW1"/>
<dbReference type="Gramene" id="GBG74199">
    <property type="protein sequence ID" value="GBG74199"/>
    <property type="gene ID" value="CBR_g17911"/>
</dbReference>
<dbReference type="Pfam" id="PF03372">
    <property type="entry name" value="Exo_endo_phos"/>
    <property type="match status" value="1"/>
</dbReference>
<dbReference type="CDD" id="cd01650">
    <property type="entry name" value="RT_nLTR_like"/>
    <property type="match status" value="1"/>
</dbReference>
<evidence type="ECO:0000259" key="3">
    <source>
        <dbReference type="Pfam" id="PF13966"/>
    </source>
</evidence>
<dbReference type="EMBL" id="BFEA01000198">
    <property type="protein sequence ID" value="GBG74199.1"/>
    <property type="molecule type" value="Genomic_DNA"/>
</dbReference>
<evidence type="ECO:0000259" key="2">
    <source>
        <dbReference type="Pfam" id="PF03372"/>
    </source>
</evidence>
<feature type="domain" description="Endonuclease/exonuclease/phosphatase" evidence="2">
    <location>
        <begin position="8"/>
        <end position="236"/>
    </location>
</feature>
<dbReference type="CDD" id="cd09076">
    <property type="entry name" value="L1-EN"/>
    <property type="match status" value="1"/>
</dbReference>
<dbReference type="OMA" id="TIHICER"/>
<dbReference type="InterPro" id="IPR036691">
    <property type="entry name" value="Endo/exonu/phosph_ase_sf"/>
</dbReference>
<organism evidence="4 5">
    <name type="scientific">Chara braunii</name>
    <name type="common">Braun's stonewort</name>
    <dbReference type="NCBI Taxonomy" id="69332"/>
    <lineage>
        <taxon>Eukaryota</taxon>
        <taxon>Viridiplantae</taxon>
        <taxon>Streptophyta</taxon>
        <taxon>Charophyceae</taxon>
        <taxon>Charales</taxon>
        <taxon>Characeae</taxon>
        <taxon>Chara</taxon>
    </lineage>
</organism>
<sequence length="1250" mass="142460">MTDKLHIATWNVRGLGDTSRTFKQSRLKTWVHRQRVQVVLLQETKLDEPKIAQLARWWAGPQFWDPANGTRGGTAILIHREVELTVLDSRADIWGQWVWVKFRMHEQEWVIMSVYAPAVPGERRSFFAELPYIVPDAQNMVVAGDFNTVLHPGLDSPVQEERKADARLLLQFMAERDLTDTFRQMNPEDAGFTWFSNQLRDDQPMAKRRLDLILAKGVAWESTSEVQVATDSSSDHKPVSVLLRLESGVKREAGAFRLNTENLKNPAVLDWCKKHWEEWERTKDWFGSEEECTQLGFRIITRALDAFSRILAKGRNKEELDCIAQIEEAEDQMGRDPLTNIYWERRRVNGIKKLEGIQIGQQEVWARRAKERGMAQVDRMTKETFRRLCPPRSHNLIRALQHPFNAQADLAVSTADMCQYAADYYTDILTSRRPSGESLSDLQNQNELWQHTTGKLSQQQRLSLDRPLTLVELKEAIQKMARGKSPGDDGLPIEFFEATWEQVGPILLNLFNGVLEGGRLTKDMCRGVITLLYKKGDKLNVRNWRPISLLNVAYKILAKALSRRIGQYLTELVKSDQGAFVKGRSIAENLMVAMGMYRFSTATVLVNGRKFQEFALTRSLRQGCPLAPLLFVLQIEVVLNAATSNRVLKGLELREGVEVKTGAIADDLLLITEATSESMGAAKSILDQYSVLSEAKVNWDKSVYFLPEEFEVEDNWSMKRIRFNETERYLGLQVSLSNSRPAQDRILLSKVEARTKKCNSAMGLSLMGRAAVISTSIFSLIWHIAAVILISRATLKQIRRVAARYLWKPGEQEDTGFISKVSWDKVTQAKGEGGLGIVDPERQNVAMLGKWLQKISLQEEERNWMLILQYIPQHEFHLTRKEDVWLCIQMAAFLKRRPKSALGAAWCAAWSRLRPQLPVAPVLKEDILMQHLFENPNIMDSNGCSFEVSGAGNFGKKWIEKGVSRIKDLWDEGQRRWTSEVNLPRVLGRLREVGTRLGELLEAIPADWKAVLTKQDTKERGGWYKVEQQRANPTQVLRLEEKMEEGVWKVTLWEPLRGNMNGAKLRRISEETMNADQSLVAVRVCLQPGLRRGLEYVLIQGGAAILDLRLDPARYSWQYTGQNSKTLVDYDTKLGRRIQKPPEVSTIHICERLARTFNLQQIPSATEMKILWASLPYLPSLKLAGLLWLMSHSAVPSAKWLGDKGMDVQRQCLRCGNSQEESTFHLIWDCPPPSGYGDAGHTTGTVWVPP</sequence>
<dbReference type="SUPFAM" id="SSF56672">
    <property type="entry name" value="DNA/RNA polymerases"/>
    <property type="match status" value="1"/>
</dbReference>
<evidence type="ECO:0000259" key="1">
    <source>
        <dbReference type="Pfam" id="PF00078"/>
    </source>
</evidence>
<dbReference type="Proteomes" id="UP000265515">
    <property type="component" value="Unassembled WGS sequence"/>
</dbReference>
<dbReference type="GO" id="GO:0003677">
    <property type="term" value="F:DNA binding"/>
    <property type="evidence" value="ECO:0007669"/>
    <property type="project" value="InterPro"/>
</dbReference>
<dbReference type="GO" id="GO:0006281">
    <property type="term" value="P:DNA repair"/>
    <property type="evidence" value="ECO:0007669"/>
    <property type="project" value="InterPro"/>
</dbReference>
<dbReference type="GO" id="GO:0004519">
    <property type="term" value="F:endonuclease activity"/>
    <property type="evidence" value="ECO:0007669"/>
    <property type="project" value="InterPro"/>
</dbReference>
<proteinExistence type="predicted"/>
<feature type="domain" description="Reverse transcriptase zinc-binding" evidence="3">
    <location>
        <begin position="1164"/>
        <end position="1231"/>
    </location>
</feature>
<feature type="domain" description="Reverse transcriptase" evidence="1">
    <location>
        <begin position="605"/>
        <end position="732"/>
    </location>
</feature>
<dbReference type="Pfam" id="PF13966">
    <property type="entry name" value="zf-RVT"/>
    <property type="match status" value="1"/>
</dbReference>
<dbReference type="Gene3D" id="3.60.10.10">
    <property type="entry name" value="Endonuclease/exonuclease/phosphatase"/>
    <property type="match status" value="1"/>
</dbReference>
<name>A0A388KVW1_CHABU</name>
<dbReference type="OrthoDB" id="428918at2759"/>
<reference evidence="4 5" key="1">
    <citation type="journal article" date="2018" name="Cell">
        <title>The Chara Genome: Secondary Complexity and Implications for Plant Terrestrialization.</title>
        <authorList>
            <person name="Nishiyama T."/>
            <person name="Sakayama H."/>
            <person name="Vries J.D."/>
            <person name="Buschmann H."/>
            <person name="Saint-Marcoux D."/>
            <person name="Ullrich K.K."/>
            <person name="Haas F.B."/>
            <person name="Vanderstraeten L."/>
            <person name="Becker D."/>
            <person name="Lang D."/>
            <person name="Vosolsobe S."/>
            <person name="Rombauts S."/>
            <person name="Wilhelmsson P.K.I."/>
            <person name="Janitza P."/>
            <person name="Kern R."/>
            <person name="Heyl A."/>
            <person name="Rumpler F."/>
            <person name="Villalobos L.I.A.C."/>
            <person name="Clay J.M."/>
            <person name="Skokan R."/>
            <person name="Toyoda A."/>
            <person name="Suzuki Y."/>
            <person name="Kagoshima H."/>
            <person name="Schijlen E."/>
            <person name="Tajeshwar N."/>
            <person name="Catarino B."/>
            <person name="Hetherington A.J."/>
            <person name="Saltykova A."/>
            <person name="Bonnot C."/>
            <person name="Breuninger H."/>
            <person name="Symeonidi A."/>
            <person name="Radhakrishnan G.V."/>
            <person name="Van Nieuwerburgh F."/>
            <person name="Deforce D."/>
            <person name="Chang C."/>
            <person name="Karol K.G."/>
            <person name="Hedrich R."/>
            <person name="Ulvskov P."/>
            <person name="Glockner G."/>
            <person name="Delwiche C.F."/>
            <person name="Petrasek J."/>
            <person name="Van de Peer Y."/>
            <person name="Friml J."/>
            <person name="Beilby M."/>
            <person name="Dolan L."/>
            <person name="Kohara Y."/>
            <person name="Sugano S."/>
            <person name="Fujiyama A."/>
            <person name="Delaux P.-M."/>
            <person name="Quint M."/>
            <person name="TheiBen G."/>
            <person name="Hagemann M."/>
            <person name="Harholt J."/>
            <person name="Dunand C."/>
            <person name="Zachgo S."/>
            <person name="Langdale J."/>
            <person name="Maumus F."/>
            <person name="Straeten D.V.D."/>
            <person name="Gould S.B."/>
            <person name="Rensing S.A."/>
        </authorList>
    </citation>
    <scope>NUCLEOTIDE SEQUENCE [LARGE SCALE GENOMIC DNA]</scope>
    <source>
        <strain evidence="4 5">S276</strain>
    </source>
</reference>
<dbReference type="InterPro" id="IPR000477">
    <property type="entry name" value="RT_dom"/>
</dbReference>
<dbReference type="AlphaFoldDB" id="A0A388KVW1"/>
<keyword evidence="5" id="KW-1185">Reference proteome</keyword>
<comment type="caution">
    <text evidence="4">The sequence shown here is derived from an EMBL/GenBank/DDBJ whole genome shotgun (WGS) entry which is preliminary data.</text>
</comment>
<dbReference type="PROSITE" id="PS00727">
    <property type="entry name" value="AP_NUCLEASE_F1_2"/>
    <property type="match status" value="1"/>
</dbReference>
<dbReference type="InterPro" id="IPR020848">
    <property type="entry name" value="AP_endonuclease_F1_CS"/>
</dbReference>
<gene>
    <name evidence="4" type="ORF">CBR_g17911</name>
</gene>
<evidence type="ECO:0008006" key="6">
    <source>
        <dbReference type="Google" id="ProtNLM"/>
    </source>
</evidence>
<protein>
    <recommendedName>
        <fullName evidence="6">Reverse transcriptase domain-containing protein</fullName>
    </recommendedName>
</protein>
<dbReference type="Pfam" id="PF00078">
    <property type="entry name" value="RVT_1"/>
    <property type="match status" value="1"/>
</dbReference>
<dbReference type="InterPro" id="IPR005135">
    <property type="entry name" value="Endo/exonuclease/phosphatase"/>
</dbReference>
<dbReference type="InterPro" id="IPR026960">
    <property type="entry name" value="RVT-Znf"/>
</dbReference>
<dbReference type="InterPro" id="IPR043502">
    <property type="entry name" value="DNA/RNA_pol_sf"/>
</dbReference>
<dbReference type="SUPFAM" id="SSF56219">
    <property type="entry name" value="DNase I-like"/>
    <property type="match status" value="1"/>
</dbReference>
<evidence type="ECO:0000313" key="5">
    <source>
        <dbReference type="Proteomes" id="UP000265515"/>
    </source>
</evidence>